<accession>A0AAU9D7X1</accession>
<dbReference type="KEGG" id="xak:KIMC2_21120"/>
<dbReference type="InterPro" id="IPR009199">
    <property type="entry name" value="PhoPQ-act_pathogen-rel_PqaA"/>
</dbReference>
<proteinExistence type="predicted"/>
<dbReference type="EMBL" id="AP026801">
    <property type="protein sequence ID" value="BDR57550.1"/>
    <property type="molecule type" value="Genomic_DNA"/>
</dbReference>
<dbReference type="PANTHER" id="PTHR43358:SF4">
    <property type="entry name" value="ALPHA_BETA HYDROLASE FOLD-1 DOMAIN-CONTAINING PROTEIN"/>
    <property type="match status" value="1"/>
</dbReference>
<dbReference type="Pfam" id="PF00561">
    <property type="entry name" value="Abhydrolase_1"/>
    <property type="match status" value="1"/>
</dbReference>
<dbReference type="PANTHER" id="PTHR43358">
    <property type="entry name" value="ALPHA/BETA-HYDROLASE"/>
    <property type="match status" value="1"/>
</dbReference>
<dbReference type="AlphaFoldDB" id="A0AAU9D7X1"/>
<dbReference type="Proteomes" id="UP001321804">
    <property type="component" value="Chromosome"/>
</dbReference>
<dbReference type="GO" id="GO:0016787">
    <property type="term" value="F:hydrolase activity"/>
    <property type="evidence" value="ECO:0007669"/>
    <property type="project" value="UniProtKB-KW"/>
</dbReference>
<dbReference type="InterPro" id="IPR000073">
    <property type="entry name" value="AB_hydrolase_1"/>
</dbReference>
<reference evidence="2 3" key="1">
    <citation type="journal article" date="2023" name="Microbiol. Spectr.">
        <title>Symbiosis of Carpenter Bees with Uncharacterized Lactic Acid Bacteria Showing NAD Auxotrophy.</title>
        <authorList>
            <person name="Kawasaki S."/>
            <person name="Ozawa K."/>
            <person name="Mori T."/>
            <person name="Yamamoto A."/>
            <person name="Ito M."/>
            <person name="Ohkuma M."/>
            <person name="Sakamoto M."/>
            <person name="Matsutani M."/>
        </authorList>
    </citation>
    <scope>NUCLEOTIDE SEQUENCE [LARGE SCALE GENOMIC DNA]</scope>
    <source>
        <strain evidence="2 3">KimC2</strain>
    </source>
</reference>
<dbReference type="SUPFAM" id="SSF53474">
    <property type="entry name" value="alpha/beta-Hydrolases"/>
    <property type="match status" value="1"/>
</dbReference>
<dbReference type="InterPro" id="IPR052920">
    <property type="entry name" value="DNA-binding_regulatory"/>
</dbReference>
<dbReference type="Pfam" id="PF10142">
    <property type="entry name" value="PhoPQ_related"/>
    <property type="match status" value="1"/>
</dbReference>
<organism evidence="2 3">
    <name type="scientific">Xylocopilactobacillus apis</name>
    <dbReference type="NCBI Taxonomy" id="2932183"/>
    <lineage>
        <taxon>Bacteria</taxon>
        <taxon>Bacillati</taxon>
        <taxon>Bacillota</taxon>
        <taxon>Bacilli</taxon>
        <taxon>Lactobacillales</taxon>
        <taxon>Lactobacillaceae</taxon>
        <taxon>Xylocopilactobacillus</taxon>
    </lineage>
</organism>
<name>A0AAU9D7X1_9LACO</name>
<sequence length="309" mass="35263">MKKKLLLAAPIITTSSIYLLSRLLYSYAFKRSDIVPEPGKDIIGYAEDYYYYLDWLESQPNREHWQLKSKTNHHKLNAIWLPAKNPSKFTVIISHGYKGNNITMANQAHMFHHMGFNVLMPDSRGHGDSCDNYISFGWLDHYDLLAWINMVLHRIGPKSQIYVLGVSMGGANVLMLAGEKLPTQVKGIIADCGYSSLNEEFEYLAHKQTKLPVKPILKIMSSINKIKNGFSFDVVNSVKQLKKSTLPIFIIHGAKDEYVPTYMAYKNYNAIPGKKKIWIVPNAGHTMAFCIDPREYHKQVADFIKSTMN</sequence>
<keyword evidence="3" id="KW-1185">Reference proteome</keyword>
<protein>
    <submittedName>
        <fullName evidence="2">Alpha/beta hydrolase</fullName>
    </submittedName>
</protein>
<dbReference type="InterPro" id="IPR029058">
    <property type="entry name" value="AB_hydrolase_fold"/>
</dbReference>
<evidence type="ECO:0000313" key="2">
    <source>
        <dbReference type="EMBL" id="BDR57550.1"/>
    </source>
</evidence>
<dbReference type="Gene3D" id="3.40.50.1820">
    <property type="entry name" value="alpha/beta hydrolase"/>
    <property type="match status" value="1"/>
</dbReference>
<evidence type="ECO:0000259" key="1">
    <source>
        <dbReference type="Pfam" id="PF00561"/>
    </source>
</evidence>
<feature type="domain" description="AB hydrolase-1" evidence="1">
    <location>
        <begin position="91"/>
        <end position="199"/>
    </location>
</feature>
<gene>
    <name evidence="2" type="ORF">KIMC2_21120</name>
</gene>
<dbReference type="RefSeq" id="WP_317696709.1">
    <property type="nucleotide sequence ID" value="NZ_AP026801.1"/>
</dbReference>
<evidence type="ECO:0000313" key="3">
    <source>
        <dbReference type="Proteomes" id="UP001321804"/>
    </source>
</evidence>
<keyword evidence="2" id="KW-0378">Hydrolase</keyword>